<proteinExistence type="predicted"/>
<keyword evidence="1" id="KW-0812">Transmembrane</keyword>
<evidence type="ECO:0000313" key="3">
    <source>
        <dbReference type="Proteomes" id="UP000238415"/>
    </source>
</evidence>
<keyword evidence="1" id="KW-1133">Transmembrane helix</keyword>
<dbReference type="AlphaFoldDB" id="A0A2T0AVU0"/>
<dbReference type="RefSeq" id="WP_106004406.1">
    <property type="nucleotide sequence ID" value="NZ_CP136419.1"/>
</dbReference>
<keyword evidence="1" id="KW-0472">Membrane</keyword>
<dbReference type="OrthoDB" id="2112805at2"/>
<evidence type="ECO:0000313" key="2">
    <source>
        <dbReference type="EMBL" id="PRR74864.1"/>
    </source>
</evidence>
<feature type="transmembrane region" description="Helical" evidence="1">
    <location>
        <begin position="7"/>
        <end position="26"/>
    </location>
</feature>
<feature type="transmembrane region" description="Helical" evidence="1">
    <location>
        <begin position="38"/>
        <end position="57"/>
    </location>
</feature>
<protein>
    <submittedName>
        <fullName evidence="2">Uncharacterized protein</fullName>
    </submittedName>
</protein>
<comment type="caution">
    <text evidence="2">The sequence shown here is derived from an EMBL/GenBank/DDBJ whole genome shotgun (WGS) entry which is preliminary data.</text>
</comment>
<keyword evidence="3" id="KW-1185">Reference proteome</keyword>
<evidence type="ECO:0000256" key="1">
    <source>
        <dbReference type="SAM" id="Phobius"/>
    </source>
</evidence>
<gene>
    <name evidence="2" type="ORF">MOHU_03620</name>
</gene>
<sequence>MIKTLNKILGILSYFLGAAVVLEALIKGVRGPSPPQLYIALAIIIVGPVEDLANCLIGKSKLDSRAKELYKELVNQLTSLAFLILLGLVVRRV</sequence>
<dbReference type="EMBL" id="PVXM01000006">
    <property type="protein sequence ID" value="PRR74864.1"/>
    <property type="molecule type" value="Genomic_DNA"/>
</dbReference>
<name>A0A2T0AVU0_9FIRM</name>
<organism evidence="2 3">
    <name type="scientific">Neomoorella humiferrea</name>
    <dbReference type="NCBI Taxonomy" id="676965"/>
    <lineage>
        <taxon>Bacteria</taxon>
        <taxon>Bacillati</taxon>
        <taxon>Bacillota</taxon>
        <taxon>Clostridia</taxon>
        <taxon>Neomoorellales</taxon>
        <taxon>Neomoorellaceae</taxon>
        <taxon>Neomoorella</taxon>
    </lineage>
</organism>
<dbReference type="Proteomes" id="UP000238415">
    <property type="component" value="Unassembled WGS sequence"/>
</dbReference>
<accession>A0A2T0AVU0</accession>
<reference evidence="2 3" key="1">
    <citation type="submission" date="2018-03" db="EMBL/GenBank/DDBJ databases">
        <title>Genome sequence of Moorella humiferrea DSM 23265.</title>
        <authorList>
            <person name="Poehlein A."/>
            <person name="Daniel R."/>
        </authorList>
    </citation>
    <scope>NUCLEOTIDE SEQUENCE [LARGE SCALE GENOMIC DNA]</scope>
    <source>
        <strain evidence="2 3">DSM 23265</strain>
    </source>
</reference>